<reference evidence="1" key="2">
    <citation type="submission" date="2018-10" db="EMBL/GenBank/DDBJ databases">
        <title>Effector identification in a new, highly contiguous assembly of the strawberry crown rot pathogen Phytophthora cactorum.</title>
        <authorList>
            <person name="Armitage A.D."/>
            <person name="Nellist C.F."/>
            <person name="Bates H."/>
            <person name="Vickerstaff R.J."/>
            <person name="Harrison R.J."/>
        </authorList>
    </citation>
    <scope>NUCLEOTIDE SEQUENCE</scope>
    <source>
        <strain evidence="1">15-7</strain>
        <strain evidence="2">4032</strain>
        <strain evidence="3">4040</strain>
        <strain evidence="4">P415</strain>
        <strain evidence="5">P421</strain>
    </source>
</reference>
<evidence type="ECO:0000313" key="5">
    <source>
        <dbReference type="EMBL" id="KAG3221510.1"/>
    </source>
</evidence>
<evidence type="ECO:0000313" key="6">
    <source>
        <dbReference type="EMBL" id="RAW25769.1"/>
    </source>
</evidence>
<dbReference type="EMBL" id="RCMV01000216">
    <property type="protein sequence ID" value="KAG3221510.1"/>
    <property type="molecule type" value="Genomic_DNA"/>
</dbReference>
<gene>
    <name evidence="6" type="ORF">PC110_g17819</name>
    <name evidence="1" type="ORF">PC113_g10226</name>
    <name evidence="2" type="ORF">PC115_g4681</name>
    <name evidence="3" type="ORF">PC117_g10329</name>
    <name evidence="4" type="ORF">PC118_g4949</name>
    <name evidence="5" type="ORF">PC129_g7770</name>
</gene>
<name>A0A329RNB8_9STRA</name>
<evidence type="ECO:0000313" key="2">
    <source>
        <dbReference type="EMBL" id="KAG2936081.1"/>
    </source>
</evidence>
<dbReference type="Proteomes" id="UP000735874">
    <property type="component" value="Unassembled WGS sequence"/>
</dbReference>
<evidence type="ECO:0000313" key="3">
    <source>
        <dbReference type="EMBL" id="KAG2941097.1"/>
    </source>
</evidence>
<sequence length="72" mass="8582">MFDTTRLLRKIAIITEDVTADEFPKRDSVREQKGRGLVLLKRWKAHPEWTVLDAVRELGEKESTLRKRKKKY</sequence>
<dbReference type="EMBL" id="RCML01000097">
    <property type="protein sequence ID" value="KAG2991767.1"/>
    <property type="molecule type" value="Genomic_DNA"/>
</dbReference>
<dbReference type="Proteomes" id="UP000697107">
    <property type="component" value="Unassembled WGS sequence"/>
</dbReference>
<reference evidence="6 7" key="1">
    <citation type="submission" date="2018-01" db="EMBL/GenBank/DDBJ databases">
        <title>Draft genome of the strawberry crown rot pathogen Phytophthora cactorum.</title>
        <authorList>
            <person name="Armitage A.D."/>
            <person name="Lysoe E."/>
            <person name="Nellist C.F."/>
            <person name="Harrison R.J."/>
            <person name="Brurberg M.B."/>
        </authorList>
    </citation>
    <scope>NUCLEOTIDE SEQUENCE [LARGE SCALE GENOMIC DNA]</scope>
    <source>
        <strain evidence="6 7">10300</strain>
    </source>
</reference>
<keyword evidence="7" id="KW-1185">Reference proteome</keyword>
<evidence type="ECO:0000313" key="7">
    <source>
        <dbReference type="Proteomes" id="UP000251314"/>
    </source>
</evidence>
<organism evidence="6 7">
    <name type="scientific">Phytophthora cactorum</name>
    <dbReference type="NCBI Taxonomy" id="29920"/>
    <lineage>
        <taxon>Eukaryota</taxon>
        <taxon>Sar</taxon>
        <taxon>Stramenopiles</taxon>
        <taxon>Oomycota</taxon>
        <taxon>Peronosporomycetes</taxon>
        <taxon>Peronosporales</taxon>
        <taxon>Peronosporaceae</taxon>
        <taxon>Phytophthora</taxon>
    </lineage>
</organism>
<dbReference type="VEuPathDB" id="FungiDB:PC110_g17819"/>
<dbReference type="Proteomes" id="UP000251314">
    <property type="component" value="Unassembled WGS sequence"/>
</dbReference>
<dbReference type="EMBL" id="RCMG01000269">
    <property type="protein sequence ID" value="KAG2857969.1"/>
    <property type="molecule type" value="Genomic_DNA"/>
</dbReference>
<comment type="caution">
    <text evidence="6">The sequence shown here is derived from an EMBL/GenBank/DDBJ whole genome shotgun (WGS) entry which is preliminary data.</text>
</comment>
<evidence type="ECO:0000313" key="1">
    <source>
        <dbReference type="EMBL" id="KAG2857969.1"/>
    </source>
</evidence>
<dbReference type="Proteomes" id="UP000736787">
    <property type="component" value="Unassembled WGS sequence"/>
</dbReference>
<dbReference type="EMBL" id="MJFZ01000714">
    <property type="protein sequence ID" value="RAW25769.1"/>
    <property type="molecule type" value="Genomic_DNA"/>
</dbReference>
<protein>
    <submittedName>
        <fullName evidence="6">Uncharacterized protein</fullName>
    </submittedName>
</protein>
<evidence type="ECO:0000313" key="4">
    <source>
        <dbReference type="EMBL" id="KAG2991767.1"/>
    </source>
</evidence>
<proteinExistence type="predicted"/>
<dbReference type="Proteomes" id="UP000774804">
    <property type="component" value="Unassembled WGS sequence"/>
</dbReference>
<accession>A0A329RNB8</accession>
<dbReference type="OrthoDB" id="129665at2759"/>
<dbReference type="EMBL" id="RCMI01000091">
    <property type="protein sequence ID" value="KAG2936081.1"/>
    <property type="molecule type" value="Genomic_DNA"/>
</dbReference>
<dbReference type="EMBL" id="RCMK01000249">
    <property type="protein sequence ID" value="KAG2941097.1"/>
    <property type="molecule type" value="Genomic_DNA"/>
</dbReference>
<dbReference type="AlphaFoldDB" id="A0A329RNB8"/>
<dbReference type="Proteomes" id="UP000760860">
    <property type="component" value="Unassembled WGS sequence"/>
</dbReference>